<accession>A0ABD0QFX5</accession>
<evidence type="ECO:0000313" key="1">
    <source>
        <dbReference type="EMBL" id="KAL0185072.1"/>
    </source>
</evidence>
<comment type="caution">
    <text evidence="1">The sequence shown here is derived from an EMBL/GenBank/DDBJ whole genome shotgun (WGS) entry which is preliminary data.</text>
</comment>
<dbReference type="AlphaFoldDB" id="A0ABD0QFX5"/>
<sequence length="82" mass="9228">QPRVSINVDSTLSVILGTYQKLKCDAEGYYPLDVSIECPTPSLLENVLYSSHQLHQDGTHSLSAIFYLQPSMEDSGYKYICR</sequence>
<gene>
    <name evidence="1" type="ORF">M9458_020768</name>
</gene>
<evidence type="ECO:0000313" key="2">
    <source>
        <dbReference type="Proteomes" id="UP001529510"/>
    </source>
</evidence>
<organism evidence="1 2">
    <name type="scientific">Cirrhinus mrigala</name>
    <name type="common">Mrigala</name>
    <dbReference type="NCBI Taxonomy" id="683832"/>
    <lineage>
        <taxon>Eukaryota</taxon>
        <taxon>Metazoa</taxon>
        <taxon>Chordata</taxon>
        <taxon>Craniata</taxon>
        <taxon>Vertebrata</taxon>
        <taxon>Euteleostomi</taxon>
        <taxon>Actinopterygii</taxon>
        <taxon>Neopterygii</taxon>
        <taxon>Teleostei</taxon>
        <taxon>Ostariophysi</taxon>
        <taxon>Cypriniformes</taxon>
        <taxon>Cyprinidae</taxon>
        <taxon>Labeoninae</taxon>
        <taxon>Labeonini</taxon>
        <taxon>Cirrhinus</taxon>
    </lineage>
</organism>
<reference evidence="1 2" key="1">
    <citation type="submission" date="2024-05" db="EMBL/GenBank/DDBJ databases">
        <title>Genome sequencing and assembly of Indian major carp, Cirrhinus mrigala (Hamilton, 1822).</title>
        <authorList>
            <person name="Mohindra V."/>
            <person name="Chowdhury L.M."/>
            <person name="Lal K."/>
            <person name="Jena J.K."/>
        </authorList>
    </citation>
    <scope>NUCLEOTIDE SEQUENCE [LARGE SCALE GENOMIC DNA]</scope>
    <source>
        <strain evidence="1">CM1030</strain>
        <tissue evidence="1">Blood</tissue>
    </source>
</reference>
<dbReference type="InterPro" id="IPR036179">
    <property type="entry name" value="Ig-like_dom_sf"/>
</dbReference>
<name>A0ABD0QFX5_CIRMR</name>
<keyword evidence="2" id="KW-1185">Reference proteome</keyword>
<proteinExistence type="predicted"/>
<dbReference type="EMBL" id="JAMKFB020000009">
    <property type="protein sequence ID" value="KAL0185072.1"/>
    <property type="molecule type" value="Genomic_DNA"/>
</dbReference>
<feature type="non-terminal residue" evidence="1">
    <location>
        <position position="1"/>
    </location>
</feature>
<feature type="non-terminal residue" evidence="1">
    <location>
        <position position="82"/>
    </location>
</feature>
<dbReference type="SUPFAM" id="SSF48726">
    <property type="entry name" value="Immunoglobulin"/>
    <property type="match status" value="1"/>
</dbReference>
<dbReference type="Gene3D" id="2.60.40.10">
    <property type="entry name" value="Immunoglobulins"/>
    <property type="match status" value="1"/>
</dbReference>
<dbReference type="Proteomes" id="UP001529510">
    <property type="component" value="Unassembled WGS sequence"/>
</dbReference>
<dbReference type="InterPro" id="IPR013783">
    <property type="entry name" value="Ig-like_fold"/>
</dbReference>
<protein>
    <submittedName>
        <fullName evidence="1">Uncharacterized protein</fullName>
    </submittedName>
</protein>